<sequence>MTLAVDLRTASVAAEWLTSRTFTFRVEDREKPLSNTFVFHPNGFVVGYHHANESYWELDAGGVNILSHNGITTCRMELAFSETGKPYLTGTFISPLPGHDVPGNRHFLFENDSDYHAGIQSFDVFDTLVARRCFNPLAVFVKVEGKLGIAGFATRRHHVEMSIFGRRSYGLDDIYDMLVAEGSLTERQAKVAKLVELEEEWETLMPIRQVIAFVNPHDIIISDMYLPRSFIEKVLREKCGLQNKLYLSNYGKHHRTIWPGIKEEYKLRAHFGDNPHADISSPAAFGIPGNLVTISKWDKTEEILHSAGLAPYAHAVRELRLQTFHRDVAVRNALFGQISLNIPLMILGAFWVRHLAADCGADRIMTASRDCNLFYELLSCDHFVRQGMPPASYVRISRTLCYSATEEYEAYLRSHFGRKTLLVDFVGTGRSLNHIVDHLDLRDQVKPCILVAEDPENVPGIPKMDALVYRDFFAYRIFIEALNASLEGSAVGTSVQDHLVTIEAQPNEYDEKMRRTIAEMRTAFFQFLPILNKVEPMQAGPSLELVQAAAGAMMGLLPRNALRLLSLAEAQGRNLRRGVAVVGAPAASV</sequence>
<keyword evidence="2" id="KW-1185">Reference proteome</keyword>
<gene>
    <name evidence="1" type="ORF">E2F50_12710</name>
</gene>
<evidence type="ECO:0000313" key="1">
    <source>
        <dbReference type="EMBL" id="TDK35123.1"/>
    </source>
</evidence>
<evidence type="ECO:0000313" key="2">
    <source>
        <dbReference type="Proteomes" id="UP000295238"/>
    </source>
</evidence>
<dbReference type="RefSeq" id="WP_133316546.1">
    <property type="nucleotide sequence ID" value="NZ_SMTL01000003.1"/>
</dbReference>
<protein>
    <submittedName>
        <fullName evidence="1">Uncharacterized protein</fullName>
    </submittedName>
</protein>
<dbReference type="OrthoDB" id="9816564at2"/>
<comment type="caution">
    <text evidence="1">The sequence shown here is derived from an EMBL/GenBank/DDBJ whole genome shotgun (WGS) entry which is preliminary data.</text>
</comment>
<dbReference type="AlphaFoldDB" id="A0A4R5UGS6"/>
<dbReference type="EMBL" id="SMTL01000003">
    <property type="protein sequence ID" value="TDK35123.1"/>
    <property type="molecule type" value="Genomic_DNA"/>
</dbReference>
<organism evidence="1 2">
    <name type="scientific">Rhizobium deserti</name>
    <dbReference type="NCBI Taxonomy" id="2547961"/>
    <lineage>
        <taxon>Bacteria</taxon>
        <taxon>Pseudomonadati</taxon>
        <taxon>Pseudomonadota</taxon>
        <taxon>Alphaproteobacteria</taxon>
        <taxon>Hyphomicrobiales</taxon>
        <taxon>Rhizobiaceae</taxon>
        <taxon>Rhizobium/Agrobacterium group</taxon>
        <taxon>Rhizobium</taxon>
    </lineage>
</organism>
<proteinExistence type="predicted"/>
<name>A0A4R5UGS6_9HYPH</name>
<accession>A0A4R5UGS6</accession>
<dbReference type="Proteomes" id="UP000295238">
    <property type="component" value="Unassembled WGS sequence"/>
</dbReference>
<reference evidence="1 2" key="1">
    <citation type="submission" date="2019-03" db="EMBL/GenBank/DDBJ databases">
        <title>Rhizobium sp. nov., an bacterium isolated from biocrust in Mu Us Desert.</title>
        <authorList>
            <person name="Lixiong L."/>
        </authorList>
    </citation>
    <scope>NUCLEOTIDE SEQUENCE [LARGE SCALE GENOMIC DNA]</scope>
    <source>
        <strain evidence="1 2">SPY-1</strain>
    </source>
</reference>